<evidence type="ECO:0000313" key="2">
    <source>
        <dbReference type="EMBL" id="PPU55621.1"/>
    </source>
</evidence>
<reference evidence="2 3" key="1">
    <citation type="submission" date="2016-08" db="EMBL/GenBank/DDBJ databases">
        <authorList>
            <person name="Seilhamer J.J."/>
        </authorList>
    </citation>
    <scope>NUCLEOTIDE SEQUENCE [LARGE SCALE GENOMIC DNA]</scope>
    <source>
        <strain evidence="2 3">CFBP7245</strain>
    </source>
</reference>
<dbReference type="InterPro" id="IPR014833">
    <property type="entry name" value="TnsA_N"/>
</dbReference>
<feature type="domain" description="TnsA endonuclease N-terminal" evidence="1">
    <location>
        <begin position="42"/>
        <end position="125"/>
    </location>
</feature>
<dbReference type="GO" id="GO:0004519">
    <property type="term" value="F:endonuclease activity"/>
    <property type="evidence" value="ECO:0007669"/>
    <property type="project" value="UniProtKB-KW"/>
</dbReference>
<dbReference type="RefSeq" id="WP_104615971.1">
    <property type="nucleotide sequence ID" value="NZ_JBHLXZ010000015.1"/>
</dbReference>
<dbReference type="InterPro" id="IPR011856">
    <property type="entry name" value="tRNA_endonuc-like_dom_sf"/>
</dbReference>
<keyword evidence="2" id="KW-0255">Endonuclease</keyword>
<sequence length="216" mass="25057">MPVRRIPKNYRSVTGIAAAKAEGAAEFESTLERDLLTLLEFSPEVRRFEVQPITLTWDDDGRERRYTPDALAHFQPVRGTEPPPQLYEVKYRADLQTSWAELRPKFKAAVRFAKAQGWRFKLITEREIRTSYLANAQFLLPFVRQGPPAVEDMDLLDGTMLDLREADVDGLLQATCRDEWNRARLMPALWYLIGTFQFGTDLHMPLTIKSRIWNKE</sequence>
<keyword evidence="2" id="KW-0378">Hydrolase</keyword>
<comment type="caution">
    <text evidence="2">The sequence shown here is derived from an EMBL/GenBank/DDBJ whole genome shotgun (WGS) entry which is preliminary data.</text>
</comment>
<dbReference type="AlphaFoldDB" id="A0A2S7C238"/>
<name>A0A2S7C238_9XANT</name>
<evidence type="ECO:0000313" key="3">
    <source>
        <dbReference type="Proteomes" id="UP000238908"/>
    </source>
</evidence>
<gene>
    <name evidence="2" type="ORF">XdyCFBP7245_12640</name>
</gene>
<dbReference type="Gene3D" id="3.40.1350.10">
    <property type="match status" value="1"/>
</dbReference>
<proteinExistence type="predicted"/>
<keyword evidence="2" id="KW-0540">Nuclease</keyword>
<dbReference type="GO" id="GO:0003676">
    <property type="term" value="F:nucleic acid binding"/>
    <property type="evidence" value="ECO:0007669"/>
    <property type="project" value="InterPro"/>
</dbReference>
<accession>A0A2S7C238</accession>
<dbReference type="EMBL" id="MDEE01000017">
    <property type="protein sequence ID" value="PPU55621.1"/>
    <property type="molecule type" value="Genomic_DNA"/>
</dbReference>
<protein>
    <submittedName>
        <fullName evidence="2">Heteromeric transposase endonuclease subunit TnsA</fullName>
    </submittedName>
</protein>
<dbReference type="Pfam" id="PF08722">
    <property type="entry name" value="Tn7_TnsA-like_N"/>
    <property type="match status" value="1"/>
</dbReference>
<organism evidence="2 3">
    <name type="scientific">Xanthomonas dyei</name>
    <dbReference type="NCBI Taxonomy" id="743699"/>
    <lineage>
        <taxon>Bacteria</taxon>
        <taxon>Pseudomonadati</taxon>
        <taxon>Pseudomonadota</taxon>
        <taxon>Gammaproteobacteria</taxon>
        <taxon>Lysobacterales</taxon>
        <taxon>Lysobacteraceae</taxon>
        <taxon>Xanthomonas</taxon>
    </lineage>
</organism>
<evidence type="ECO:0000259" key="1">
    <source>
        <dbReference type="Pfam" id="PF08722"/>
    </source>
</evidence>
<dbReference type="Proteomes" id="UP000238908">
    <property type="component" value="Unassembled WGS sequence"/>
</dbReference>